<dbReference type="RefSeq" id="WP_101331787.1">
    <property type="nucleotide sequence ID" value="NZ_PJNH01000002.1"/>
</dbReference>
<keyword evidence="3" id="KW-1185">Reference proteome</keyword>
<accession>A0A2I0QV11</accession>
<dbReference type="GO" id="GO:0046983">
    <property type="term" value="F:protein dimerization activity"/>
    <property type="evidence" value="ECO:0007669"/>
    <property type="project" value="InterPro"/>
</dbReference>
<comment type="caution">
    <text evidence="2">The sequence shown here is derived from an EMBL/GenBank/DDBJ whole genome shotgun (WGS) entry which is preliminary data.</text>
</comment>
<dbReference type="AlphaFoldDB" id="A0A2I0QV11"/>
<name>A0A2I0QV11_9BACI</name>
<protein>
    <submittedName>
        <fullName evidence="2">SinR repressor domain-containing protein dimerization</fullName>
    </submittedName>
</protein>
<dbReference type="PROSITE" id="PS51500">
    <property type="entry name" value="SIN"/>
    <property type="match status" value="1"/>
</dbReference>
<dbReference type="SUPFAM" id="SSF47406">
    <property type="entry name" value="SinR repressor dimerisation domain-like"/>
    <property type="match status" value="1"/>
</dbReference>
<dbReference type="Pfam" id="PF08671">
    <property type="entry name" value="SinI"/>
    <property type="match status" value="1"/>
</dbReference>
<evidence type="ECO:0000313" key="3">
    <source>
        <dbReference type="Proteomes" id="UP000243524"/>
    </source>
</evidence>
<sequence length="47" mass="5582">MRGVSAQSNYSSKGLDREWVQLMKEAREMGLSKREVKQFLQKERPRI</sequence>
<dbReference type="Proteomes" id="UP000243524">
    <property type="component" value="Unassembled WGS sequence"/>
</dbReference>
<dbReference type="InterPro" id="IPR010981">
    <property type="entry name" value="SinR/SinI_dimer_dom"/>
</dbReference>
<dbReference type="OrthoDB" id="2936084at2"/>
<dbReference type="GO" id="GO:0006355">
    <property type="term" value="P:regulation of DNA-templated transcription"/>
    <property type="evidence" value="ECO:0007669"/>
    <property type="project" value="InterPro"/>
</dbReference>
<organism evidence="2 3">
    <name type="scientific">Halalkalibacillus sediminis</name>
    <dbReference type="NCBI Taxonomy" id="2018042"/>
    <lineage>
        <taxon>Bacteria</taxon>
        <taxon>Bacillati</taxon>
        <taxon>Bacillota</taxon>
        <taxon>Bacilli</taxon>
        <taxon>Bacillales</taxon>
        <taxon>Bacillaceae</taxon>
        <taxon>Halalkalibacillus</taxon>
    </lineage>
</organism>
<feature type="domain" description="Sin" evidence="1">
    <location>
        <begin position="6"/>
        <end position="44"/>
    </location>
</feature>
<evidence type="ECO:0000313" key="2">
    <source>
        <dbReference type="EMBL" id="PKR78181.1"/>
    </source>
</evidence>
<proteinExistence type="predicted"/>
<dbReference type="EMBL" id="PJNH01000002">
    <property type="protein sequence ID" value="PKR78181.1"/>
    <property type="molecule type" value="Genomic_DNA"/>
</dbReference>
<evidence type="ECO:0000259" key="1">
    <source>
        <dbReference type="PROSITE" id="PS51500"/>
    </source>
</evidence>
<gene>
    <name evidence="2" type="ORF">CEY16_08585</name>
</gene>
<dbReference type="InterPro" id="IPR036281">
    <property type="entry name" value="SinR/SinI_dimer_dom_sf"/>
</dbReference>
<reference evidence="2 3" key="1">
    <citation type="submission" date="2017-06" db="EMBL/GenBank/DDBJ databases">
        <title>the draft geome sequence of Illustriluteabacillus marina B3227.</title>
        <authorList>
            <person name="He R.-H."/>
            <person name="Du Z.-J."/>
        </authorList>
    </citation>
    <scope>NUCLEOTIDE SEQUENCE [LARGE SCALE GENOMIC DNA]</scope>
    <source>
        <strain evidence="2 3">B3227</strain>
    </source>
</reference>